<dbReference type="GO" id="GO:0042500">
    <property type="term" value="F:aspartic endopeptidase activity, intramembrane cleaving"/>
    <property type="evidence" value="ECO:0007669"/>
    <property type="project" value="InterPro"/>
</dbReference>
<evidence type="ECO:0000256" key="6">
    <source>
        <dbReference type="ARBA" id="ARBA00022824"/>
    </source>
</evidence>
<evidence type="ECO:0000259" key="17">
    <source>
        <dbReference type="PROSITE" id="PS50865"/>
    </source>
</evidence>
<keyword evidence="3" id="KW-0479">Metal-binding</keyword>
<comment type="domain">
    <text evidence="15">The PAL motif is required for normal active site conformation.</text>
</comment>
<evidence type="ECO:0000256" key="14">
    <source>
        <dbReference type="PROSITE-ProRule" id="PRU00134"/>
    </source>
</evidence>
<keyword evidence="6 15" id="KW-0256">Endoplasmic reticulum</keyword>
<evidence type="ECO:0000256" key="12">
    <source>
        <dbReference type="ARBA" id="ARBA00053367"/>
    </source>
</evidence>
<comment type="caution">
    <text evidence="18">The sequence shown here is derived from an EMBL/GenBank/DDBJ whole genome shotgun (WGS) entry which is preliminary data.</text>
</comment>
<evidence type="ECO:0000256" key="3">
    <source>
        <dbReference type="ARBA" id="ARBA00022723"/>
    </source>
</evidence>
<feature type="compositionally biased region" description="Polar residues" evidence="16">
    <location>
        <begin position="425"/>
        <end position="457"/>
    </location>
</feature>
<feature type="transmembrane region" description="Helical" evidence="15">
    <location>
        <begin position="232"/>
        <end position="257"/>
    </location>
</feature>
<dbReference type="OrthoDB" id="432970at2759"/>
<evidence type="ECO:0000256" key="2">
    <source>
        <dbReference type="ARBA" id="ARBA00022692"/>
    </source>
</evidence>
<feature type="domain" description="MYND-type" evidence="17">
    <location>
        <begin position="77"/>
        <end position="116"/>
    </location>
</feature>
<dbReference type="PANTHER" id="PTHR10202">
    <property type="entry name" value="PRESENILIN"/>
    <property type="match status" value="1"/>
</dbReference>
<comment type="function">
    <text evidence="15">Probable subunit of the gamma-secretase complex, an endoprotease complex that catalyzes the intramembrane cleavage of integral membrane proteins such as Notch receptors.</text>
</comment>
<sequence>MLEHVVGDRNVHDGDTWQNKNSTTAPQLCISSGSTFISNTDRKDLHLFEIMTTALSSTQDEIELQNSDPVPPGDSQCNVCQKPAAFMCSSCGLNGPRYCSTECQSQGWREGHYRLCQGNAQARANAASRASNNTPEPAAAAAQGSIPMVEIRNNETSTEQDEQQEFADELRFYIKQIYLVIQPVVICIILSIFWVKVAFSGTSDYTPVRPSYSIGTSPTTTSGGSDSSSSSAISSLTTALVIVGQIILVTLVIVFLFRRGWIKILIGFFMIVVVGLLGFMSYLLILNLIEVFYIPLDYPTMIFALWNFAVVGLISVFWKSPLWLQQAYLTIMSSLMAFSLTGLEQWTTWMLLGLLAIWDLIAVLCPFGPLRLLIESSRTQQREVPALLYSVNAVWFMASMENHFRISQSFLPKEDHEIGTNWIYQDTGQPTTDAGTSQAQAVTTVETVRSNSPQPLGNNERDRVWNDESGPQGAVIEGHQARDGFTRLRGESVNTFATGQEQNVTTLSAATPNPNRSSHASASAGESETVPADEEDAERSGLKLGLGDFVFYSVLIARAAMYDWITTVCCTVAVLMGLTATIFLLVLWKKALPALPISIAFGIMFYFVAKAVLVPYVGTVCVFGMVAL</sequence>
<comment type="similarity">
    <text evidence="1 15">Belongs to the peptidase A22A family.</text>
</comment>
<keyword evidence="15" id="KW-0645">Protease</keyword>
<dbReference type="InterPro" id="IPR006639">
    <property type="entry name" value="Preselin/SPP"/>
</dbReference>
<gene>
    <name evidence="18" type="ORF">INT43_009065</name>
</gene>
<reference evidence="18" key="1">
    <citation type="submission" date="2020-12" db="EMBL/GenBank/DDBJ databases">
        <title>Metabolic potential, ecology and presence of endohyphal bacteria is reflected in genomic diversity of Mucoromycotina.</title>
        <authorList>
            <person name="Muszewska A."/>
            <person name="Okrasinska A."/>
            <person name="Steczkiewicz K."/>
            <person name="Drgas O."/>
            <person name="Orlowska M."/>
            <person name="Perlinska-Lenart U."/>
            <person name="Aleksandrzak-Piekarczyk T."/>
            <person name="Szatraj K."/>
            <person name="Zielenkiewicz U."/>
            <person name="Pilsyk S."/>
            <person name="Malc E."/>
            <person name="Mieczkowski P."/>
            <person name="Kruszewska J.S."/>
            <person name="Biernat P."/>
            <person name="Pawlowska J."/>
        </authorList>
    </citation>
    <scope>NUCLEOTIDE SEQUENCE</scope>
    <source>
        <strain evidence="18">WA0000067209</strain>
    </source>
</reference>
<accession>A0A8H7PCK8</accession>
<keyword evidence="2 15" id="KW-0812">Transmembrane</keyword>
<dbReference type="GO" id="GO:0016485">
    <property type="term" value="P:protein processing"/>
    <property type="evidence" value="ECO:0007669"/>
    <property type="project" value="InterPro"/>
</dbReference>
<dbReference type="GO" id="GO:0008270">
    <property type="term" value="F:zinc ion binding"/>
    <property type="evidence" value="ECO:0007669"/>
    <property type="project" value="UniProtKB-KW"/>
</dbReference>
<evidence type="ECO:0000256" key="15">
    <source>
        <dbReference type="RuleBase" id="RU361148"/>
    </source>
</evidence>
<dbReference type="Gene3D" id="6.10.140.2220">
    <property type="match status" value="1"/>
</dbReference>
<feature type="transmembrane region" description="Helical" evidence="15">
    <location>
        <begin position="264"/>
        <end position="286"/>
    </location>
</feature>
<evidence type="ECO:0000256" key="5">
    <source>
        <dbReference type="ARBA" id="ARBA00022801"/>
    </source>
</evidence>
<dbReference type="InterPro" id="IPR001108">
    <property type="entry name" value="Peptidase_A22A"/>
</dbReference>
<dbReference type="AlphaFoldDB" id="A0A8H7PCK8"/>
<evidence type="ECO:0000256" key="1">
    <source>
        <dbReference type="ARBA" id="ARBA00008604"/>
    </source>
</evidence>
<dbReference type="InterPro" id="IPR042524">
    <property type="entry name" value="Presenilin_C"/>
</dbReference>
<protein>
    <recommendedName>
        <fullName evidence="15">Presenilin</fullName>
        <ecNumber evidence="15">3.4.23.-</ecNumber>
    </recommendedName>
</protein>
<feature type="region of interest" description="Disordered" evidence="16">
    <location>
        <begin position="425"/>
        <end position="481"/>
    </location>
</feature>
<dbReference type="GO" id="GO:0070765">
    <property type="term" value="C:gamma-secretase complex"/>
    <property type="evidence" value="ECO:0007669"/>
    <property type="project" value="TreeGrafter"/>
</dbReference>
<comment type="subunit">
    <text evidence="13">Homodimer. Component of the gamma-secretase complex, a complex composed of a presenilin homodimer, nicastrin, aph1 and pen2.</text>
</comment>
<comment type="subcellular location">
    <subcellularLocation>
        <location evidence="15">Endoplasmic reticulum membrane</location>
        <topology evidence="15">Multi-pass membrane protein</topology>
    </subcellularLocation>
    <subcellularLocation>
        <location evidence="15">Golgi apparatus membrane</location>
        <topology evidence="15">Multi-pass membrane protein</topology>
    </subcellularLocation>
</comment>
<dbReference type="Pfam" id="PF01080">
    <property type="entry name" value="Presenilin"/>
    <property type="match status" value="1"/>
</dbReference>
<dbReference type="EC" id="3.4.23.-" evidence="15"/>
<feature type="transmembrane region" description="Helical" evidence="15">
    <location>
        <begin position="349"/>
        <end position="374"/>
    </location>
</feature>
<keyword evidence="11 15" id="KW-0472">Membrane</keyword>
<evidence type="ECO:0000256" key="9">
    <source>
        <dbReference type="ARBA" id="ARBA00022989"/>
    </source>
</evidence>
<feature type="compositionally biased region" description="Polar residues" evidence="16">
    <location>
        <begin position="499"/>
        <end position="516"/>
    </location>
</feature>
<keyword evidence="4 14" id="KW-0863">Zinc-finger</keyword>
<feature type="region of interest" description="Disordered" evidence="16">
    <location>
        <begin position="499"/>
        <end position="536"/>
    </location>
</feature>
<proteinExistence type="inferred from homology"/>
<feature type="transmembrane region" description="Helical" evidence="15">
    <location>
        <begin position="594"/>
        <end position="627"/>
    </location>
</feature>
<feature type="transmembrane region" description="Helical" evidence="15">
    <location>
        <begin position="564"/>
        <end position="588"/>
    </location>
</feature>
<evidence type="ECO:0000256" key="11">
    <source>
        <dbReference type="ARBA" id="ARBA00023136"/>
    </source>
</evidence>
<evidence type="ECO:0000313" key="19">
    <source>
        <dbReference type="Proteomes" id="UP000654370"/>
    </source>
</evidence>
<evidence type="ECO:0000256" key="10">
    <source>
        <dbReference type="ARBA" id="ARBA00023034"/>
    </source>
</evidence>
<keyword evidence="19" id="KW-1185">Reference proteome</keyword>
<name>A0A8H7PCK8_MORIS</name>
<evidence type="ECO:0000256" key="7">
    <source>
        <dbReference type="ARBA" id="ARBA00022833"/>
    </source>
</evidence>
<feature type="transmembrane region" description="Helical" evidence="15">
    <location>
        <begin position="327"/>
        <end position="343"/>
    </location>
</feature>
<dbReference type="GO" id="GO:0044351">
    <property type="term" value="P:macropinocytosis"/>
    <property type="evidence" value="ECO:0007669"/>
    <property type="project" value="UniProtKB-ARBA"/>
</dbReference>
<dbReference type="Pfam" id="PF01753">
    <property type="entry name" value="zf-MYND"/>
    <property type="match status" value="1"/>
</dbReference>
<dbReference type="EMBL" id="JAEPQZ010000021">
    <property type="protein sequence ID" value="KAG2171404.1"/>
    <property type="molecule type" value="Genomic_DNA"/>
</dbReference>
<dbReference type="Gene3D" id="1.10.472.100">
    <property type="entry name" value="Presenilin"/>
    <property type="match status" value="1"/>
</dbReference>
<dbReference type="FunFam" id="1.10.472.100:FF:000003">
    <property type="entry name" value="Presenilin"/>
    <property type="match status" value="1"/>
</dbReference>
<dbReference type="Proteomes" id="UP000654370">
    <property type="component" value="Unassembled WGS sequence"/>
</dbReference>
<keyword evidence="8 15" id="KW-0914">Notch signaling pathway</keyword>
<keyword evidence="7" id="KW-0862">Zinc</keyword>
<dbReference type="GO" id="GO:0006509">
    <property type="term" value="P:membrane protein ectodomain proteolysis"/>
    <property type="evidence" value="ECO:0007669"/>
    <property type="project" value="TreeGrafter"/>
</dbReference>
<dbReference type="SMART" id="SM00730">
    <property type="entry name" value="PSN"/>
    <property type="match status" value="1"/>
</dbReference>
<dbReference type="GO" id="GO:0005789">
    <property type="term" value="C:endoplasmic reticulum membrane"/>
    <property type="evidence" value="ECO:0007669"/>
    <property type="project" value="UniProtKB-SubCell"/>
</dbReference>
<feature type="transmembrane region" description="Helical" evidence="15">
    <location>
        <begin position="298"/>
        <end position="318"/>
    </location>
</feature>
<evidence type="ECO:0000256" key="13">
    <source>
        <dbReference type="ARBA" id="ARBA00066080"/>
    </source>
</evidence>
<dbReference type="PRINTS" id="PR01072">
    <property type="entry name" value="PRESENILIN"/>
</dbReference>
<dbReference type="InterPro" id="IPR002893">
    <property type="entry name" value="Znf_MYND"/>
</dbReference>
<organism evidence="18 19">
    <name type="scientific">Mortierella isabellina</name>
    <name type="common">Filamentous fungus</name>
    <name type="synonym">Umbelopsis isabellina</name>
    <dbReference type="NCBI Taxonomy" id="91625"/>
    <lineage>
        <taxon>Eukaryota</taxon>
        <taxon>Fungi</taxon>
        <taxon>Fungi incertae sedis</taxon>
        <taxon>Mucoromycota</taxon>
        <taxon>Mucoromycotina</taxon>
        <taxon>Umbelopsidomycetes</taxon>
        <taxon>Umbelopsidales</taxon>
        <taxon>Umbelopsidaceae</taxon>
        <taxon>Umbelopsis</taxon>
    </lineage>
</organism>
<comment type="function">
    <text evidence="12">Probable catalytic subunit of the gamma-secretase complex, an endoprotease complex that catalyzes the intramembrane cleavage of integral membrane proteins such as Notch receptors. Requires the other members of the gamma-secretase complex to have a protease activity.</text>
</comment>
<feature type="transmembrane region" description="Helical" evidence="15">
    <location>
        <begin position="177"/>
        <end position="195"/>
    </location>
</feature>
<dbReference type="PANTHER" id="PTHR10202:SF13">
    <property type="entry name" value="PRESENILIN HOMOLOG"/>
    <property type="match status" value="1"/>
</dbReference>
<evidence type="ECO:0000256" key="8">
    <source>
        <dbReference type="ARBA" id="ARBA00022976"/>
    </source>
</evidence>
<dbReference type="GO" id="GO:0000139">
    <property type="term" value="C:Golgi membrane"/>
    <property type="evidence" value="ECO:0007669"/>
    <property type="project" value="UniProtKB-SubCell"/>
</dbReference>
<keyword evidence="5 15" id="KW-0378">Hydrolase</keyword>
<evidence type="ECO:0000256" key="16">
    <source>
        <dbReference type="SAM" id="MobiDB-lite"/>
    </source>
</evidence>
<evidence type="ECO:0000256" key="4">
    <source>
        <dbReference type="ARBA" id="ARBA00022771"/>
    </source>
</evidence>
<dbReference type="PROSITE" id="PS50865">
    <property type="entry name" value="ZF_MYND_2"/>
    <property type="match status" value="1"/>
</dbReference>
<keyword evidence="10 15" id="KW-0333">Golgi apparatus</keyword>
<dbReference type="SUPFAM" id="SSF144232">
    <property type="entry name" value="HIT/MYND zinc finger-like"/>
    <property type="match status" value="1"/>
</dbReference>
<keyword evidence="9 15" id="KW-1133">Transmembrane helix</keyword>
<evidence type="ECO:0000313" key="18">
    <source>
        <dbReference type="EMBL" id="KAG2171404.1"/>
    </source>
</evidence>